<dbReference type="Pfam" id="PF01966">
    <property type="entry name" value="HD"/>
    <property type="match status" value="1"/>
</dbReference>
<dbReference type="CDD" id="cd00077">
    <property type="entry name" value="HDc"/>
    <property type="match status" value="1"/>
</dbReference>
<dbReference type="InterPro" id="IPR006674">
    <property type="entry name" value="HD_domain"/>
</dbReference>
<dbReference type="Gene3D" id="1.10.3210.10">
    <property type="entry name" value="Hypothetical protein af1432"/>
    <property type="match status" value="1"/>
</dbReference>
<feature type="domain" description="HD" evidence="1">
    <location>
        <begin position="32"/>
        <end position="117"/>
    </location>
</feature>
<dbReference type="RefSeq" id="WP_208267211.1">
    <property type="nucleotide sequence ID" value="NZ_BAAAGM010000031.1"/>
</dbReference>
<proteinExistence type="predicted"/>
<dbReference type="PANTHER" id="PTHR35569:SF1">
    <property type="entry name" value="CYANAMIDE HYDRATASE DDI2-RELATED"/>
    <property type="match status" value="1"/>
</dbReference>
<dbReference type="InterPro" id="IPR003607">
    <property type="entry name" value="HD/PDEase_dom"/>
</dbReference>
<sequence>MAEVIAGLAIPGTAAAAEATRLIQETTRPLIYHHSRRVFFFGLMHARKLGVEPDPELLYLAALFHDAGLLTPFSDVEQRFEVDGADHARKFLLDRGFSAAAAQTVWTAVALHTTPGIPVRMGPEIAATHLGVLTEAIGFGLDGLDHEQLDEILAVHPRGDFKDEFLRISVEGLKDRPETTNGTVNSDLLEHFVPGFRRTTTVERVLGSPWPS</sequence>
<dbReference type="SUPFAM" id="SSF109604">
    <property type="entry name" value="HD-domain/PDEase-like"/>
    <property type="match status" value="1"/>
</dbReference>
<organism evidence="2 3">
    <name type="scientific">Actinomadura nitritigenes</name>
    <dbReference type="NCBI Taxonomy" id="134602"/>
    <lineage>
        <taxon>Bacteria</taxon>
        <taxon>Bacillati</taxon>
        <taxon>Actinomycetota</taxon>
        <taxon>Actinomycetes</taxon>
        <taxon>Streptosporangiales</taxon>
        <taxon>Thermomonosporaceae</taxon>
        <taxon>Actinomadura</taxon>
    </lineage>
</organism>
<accession>A0ABS3QY27</accession>
<dbReference type="Proteomes" id="UP000666915">
    <property type="component" value="Unassembled WGS sequence"/>
</dbReference>
<gene>
    <name evidence="2" type="ORF">J4557_15370</name>
</gene>
<name>A0ABS3QY27_9ACTN</name>
<evidence type="ECO:0000259" key="1">
    <source>
        <dbReference type="Pfam" id="PF01966"/>
    </source>
</evidence>
<dbReference type="EMBL" id="JAGEOK010000009">
    <property type="protein sequence ID" value="MBO2438900.1"/>
    <property type="molecule type" value="Genomic_DNA"/>
</dbReference>
<evidence type="ECO:0000313" key="3">
    <source>
        <dbReference type="Proteomes" id="UP000666915"/>
    </source>
</evidence>
<reference evidence="2 3" key="1">
    <citation type="submission" date="2021-03" db="EMBL/GenBank/DDBJ databases">
        <authorList>
            <person name="Kanchanasin P."/>
            <person name="Saeng-In P."/>
            <person name="Phongsopitanun W."/>
            <person name="Yuki M."/>
            <person name="Kudo T."/>
            <person name="Ohkuma M."/>
            <person name="Tanasupawat S."/>
        </authorList>
    </citation>
    <scope>NUCLEOTIDE SEQUENCE [LARGE SCALE GENOMIC DNA]</scope>
    <source>
        <strain evidence="2 3">L46</strain>
    </source>
</reference>
<protein>
    <submittedName>
        <fullName evidence="2">HD domain-containing protein</fullName>
    </submittedName>
</protein>
<comment type="caution">
    <text evidence="2">The sequence shown here is derived from an EMBL/GenBank/DDBJ whole genome shotgun (WGS) entry which is preliminary data.</text>
</comment>
<dbReference type="PANTHER" id="PTHR35569">
    <property type="entry name" value="CYANAMIDE HYDRATASE DDI2-RELATED"/>
    <property type="match status" value="1"/>
</dbReference>
<keyword evidence="3" id="KW-1185">Reference proteome</keyword>
<evidence type="ECO:0000313" key="2">
    <source>
        <dbReference type="EMBL" id="MBO2438900.1"/>
    </source>
</evidence>